<dbReference type="GO" id="GO:0005615">
    <property type="term" value="C:extracellular space"/>
    <property type="evidence" value="ECO:0007669"/>
    <property type="project" value="TreeGrafter"/>
</dbReference>
<dbReference type="InterPro" id="IPR015615">
    <property type="entry name" value="TGF-beta-rel"/>
</dbReference>
<name>A0A3Q1AVC3_AMPOC</name>
<keyword evidence="5" id="KW-1185">Reference proteome</keyword>
<protein>
    <recommendedName>
        <fullName evidence="6">TGF-beta propeptide domain-containing protein</fullName>
    </recommendedName>
</protein>
<evidence type="ECO:0000256" key="1">
    <source>
        <dbReference type="ARBA" id="ARBA00004613"/>
    </source>
</evidence>
<evidence type="ECO:0000256" key="3">
    <source>
        <dbReference type="ARBA" id="ARBA00022525"/>
    </source>
</evidence>
<reference evidence="4 5" key="1">
    <citation type="submission" date="2022-01" db="EMBL/GenBank/DDBJ databases">
        <title>A chromosome-scale genome assembly of the false clownfish, Amphiprion ocellaris.</title>
        <authorList>
            <person name="Ryu T."/>
        </authorList>
    </citation>
    <scope>NUCLEOTIDE SEQUENCE [LARGE SCALE GENOMIC DNA]</scope>
</reference>
<dbReference type="PANTHER" id="PTHR11848">
    <property type="entry name" value="TGF-BETA FAMILY"/>
    <property type="match status" value="1"/>
</dbReference>
<evidence type="ECO:0008006" key="6">
    <source>
        <dbReference type="Google" id="ProtNLM"/>
    </source>
</evidence>
<sequence>MVRVEHLGVVDVTLAFLLVSSATGLLLMDQRRDADDDQELNKAILEMLHINKVSASHQTKAHPYMRRIYQHLDSLEAQDFGRSDGTLVQSFRSFGGPPDAPQGWIWFNISSLNPTMLGAELVLFRKTLHPRPLSITVALHSIAASQGNLNESPALEERPLTLDQRPSSGYDVFDVSAVLASKPLEVLGFQLRYTDENGSLVLHEALTQSLYCLDRGSLSEPLLVLYQSHPLSIWACKNKQVKSACTRNSIQNLVRASILLPNVNTGRICDVRTYFVAGGDVSKRKTPVTDVHMQTHKTENSQIFTLVGVFKKNRF</sequence>
<dbReference type="Ensembl" id="ENSAOCT00000006696.2">
    <property type="protein sequence ID" value="ENSAOCP00000005208.2"/>
    <property type="gene ID" value="ENSAOCG00000008691.2"/>
</dbReference>
<dbReference type="AlphaFoldDB" id="A0A3Q1AVC3"/>
<dbReference type="OMA" id="APQGWIW"/>
<evidence type="ECO:0000256" key="2">
    <source>
        <dbReference type="ARBA" id="ARBA00006656"/>
    </source>
</evidence>
<dbReference type="STRING" id="80972.ENSAOCP00000005208"/>
<evidence type="ECO:0000313" key="4">
    <source>
        <dbReference type="Ensembl" id="ENSAOCP00000005208.2"/>
    </source>
</evidence>
<dbReference type="GeneTree" id="ENSGT00990000203893"/>
<organism evidence="4 5">
    <name type="scientific">Amphiprion ocellaris</name>
    <name type="common">Clown anemonefish</name>
    <dbReference type="NCBI Taxonomy" id="80972"/>
    <lineage>
        <taxon>Eukaryota</taxon>
        <taxon>Metazoa</taxon>
        <taxon>Chordata</taxon>
        <taxon>Craniata</taxon>
        <taxon>Vertebrata</taxon>
        <taxon>Euteleostomi</taxon>
        <taxon>Actinopterygii</taxon>
        <taxon>Neopterygii</taxon>
        <taxon>Teleostei</taxon>
        <taxon>Neoteleostei</taxon>
        <taxon>Acanthomorphata</taxon>
        <taxon>Ovalentaria</taxon>
        <taxon>Pomacentridae</taxon>
        <taxon>Amphiprion</taxon>
    </lineage>
</organism>
<proteinExistence type="inferred from homology"/>
<accession>A0A3Q1AVC3</accession>
<dbReference type="GO" id="GO:0005125">
    <property type="term" value="F:cytokine activity"/>
    <property type="evidence" value="ECO:0007669"/>
    <property type="project" value="TreeGrafter"/>
</dbReference>
<comment type="subcellular location">
    <subcellularLocation>
        <location evidence="1">Secreted</location>
    </subcellularLocation>
</comment>
<dbReference type="PANTHER" id="PTHR11848:SF243">
    <property type="entry name" value="GROWTH_DIFFERENTIATION FACTOR 6-A-LIKE"/>
    <property type="match status" value="1"/>
</dbReference>
<evidence type="ECO:0000313" key="5">
    <source>
        <dbReference type="Proteomes" id="UP001501940"/>
    </source>
</evidence>
<comment type="similarity">
    <text evidence="2">Belongs to the TGF-beta family.</text>
</comment>
<keyword evidence="3" id="KW-0964">Secreted</keyword>
<reference evidence="4" key="3">
    <citation type="submission" date="2025-09" db="UniProtKB">
        <authorList>
            <consortium name="Ensembl"/>
        </authorList>
    </citation>
    <scope>IDENTIFICATION</scope>
</reference>
<dbReference type="Proteomes" id="UP001501940">
    <property type="component" value="Chromosome 23"/>
</dbReference>
<reference evidence="4" key="2">
    <citation type="submission" date="2025-08" db="UniProtKB">
        <authorList>
            <consortium name="Ensembl"/>
        </authorList>
    </citation>
    <scope>IDENTIFICATION</scope>
</reference>